<dbReference type="KEGG" id="emc:129344178"/>
<evidence type="ECO:0000313" key="7">
    <source>
        <dbReference type="RefSeq" id="XP_054856679.1"/>
    </source>
</evidence>
<protein>
    <submittedName>
        <fullName evidence="7">Leucine-rich repeat-containing protein 36-like</fullName>
    </submittedName>
</protein>
<proteinExistence type="predicted"/>
<dbReference type="PANTHER" id="PTHR23311">
    <property type="entry name" value="HEAT SHOCK REGULATED 2"/>
    <property type="match status" value="1"/>
</dbReference>
<sequence length="186" mass="20608">MAAAPSQKDGSSAATPSSNSARINYRILKDQLKYSQHFPDIDKSMKPEESQVPSFSEVGGEASATLNYNCQGKHSFSYDELLNRNEQLSTQLDILTLELKQLHEQQDTISLLRESQKSLVSTNNFLLQQLNREQDPSAAREALHSEKITTSAKAPFIERMPHRAPPSSAFGSSHLCTSQQLSSCPL</sequence>
<feature type="compositionally biased region" description="Polar residues" evidence="5">
    <location>
        <begin position="8"/>
        <end position="20"/>
    </location>
</feature>
<feature type="region of interest" description="Disordered" evidence="5">
    <location>
        <begin position="150"/>
        <end position="174"/>
    </location>
</feature>
<name>A0AA97KJL4_EUBMA</name>
<feature type="region of interest" description="Disordered" evidence="5">
    <location>
        <begin position="1"/>
        <end position="20"/>
    </location>
</feature>
<evidence type="ECO:0000256" key="5">
    <source>
        <dbReference type="SAM" id="MobiDB-lite"/>
    </source>
</evidence>
<keyword evidence="1" id="KW-0433">Leucine-rich repeat</keyword>
<dbReference type="PANTHER" id="PTHR23311:SF6">
    <property type="entry name" value="LEUCINE-RICH REPEAT-CONTAINING PROTEIN 36"/>
    <property type="match status" value="1"/>
</dbReference>
<evidence type="ECO:0000256" key="2">
    <source>
        <dbReference type="ARBA" id="ARBA00022737"/>
    </source>
</evidence>
<evidence type="ECO:0000256" key="1">
    <source>
        <dbReference type="ARBA" id="ARBA00022614"/>
    </source>
</evidence>
<organism evidence="6 7">
    <name type="scientific">Eublepharis macularius</name>
    <name type="common">Leopard gecko</name>
    <name type="synonym">Cyrtodactylus macularius</name>
    <dbReference type="NCBI Taxonomy" id="481883"/>
    <lineage>
        <taxon>Eukaryota</taxon>
        <taxon>Metazoa</taxon>
        <taxon>Chordata</taxon>
        <taxon>Craniata</taxon>
        <taxon>Vertebrata</taxon>
        <taxon>Euteleostomi</taxon>
        <taxon>Lepidosauria</taxon>
        <taxon>Squamata</taxon>
        <taxon>Bifurcata</taxon>
        <taxon>Gekkota</taxon>
        <taxon>Eublepharidae</taxon>
        <taxon>Eublepharinae</taxon>
        <taxon>Eublepharis</taxon>
    </lineage>
</organism>
<dbReference type="Proteomes" id="UP001190640">
    <property type="component" value="Chromosome 16"/>
</dbReference>
<dbReference type="GeneID" id="129344178"/>
<gene>
    <name evidence="7" type="primary">LOC129344178</name>
</gene>
<accession>A0AA97KJL4</accession>
<dbReference type="InterPro" id="IPR055320">
    <property type="entry name" value="CEP72-like"/>
</dbReference>
<keyword evidence="2" id="KW-0677">Repeat</keyword>
<evidence type="ECO:0000256" key="4">
    <source>
        <dbReference type="SAM" id="Coils"/>
    </source>
</evidence>
<dbReference type="AlphaFoldDB" id="A0AA97KJL4"/>
<evidence type="ECO:0000313" key="6">
    <source>
        <dbReference type="Proteomes" id="UP001190640"/>
    </source>
</evidence>
<keyword evidence="3 4" id="KW-0175">Coiled coil</keyword>
<keyword evidence="6" id="KW-1185">Reference proteome</keyword>
<feature type="coiled-coil region" evidence="4">
    <location>
        <begin position="78"/>
        <end position="105"/>
    </location>
</feature>
<reference evidence="7" key="1">
    <citation type="submission" date="2025-08" db="UniProtKB">
        <authorList>
            <consortium name="RefSeq"/>
        </authorList>
    </citation>
    <scope>IDENTIFICATION</scope>
    <source>
        <tissue evidence="7">Blood</tissue>
    </source>
</reference>
<evidence type="ECO:0000256" key="3">
    <source>
        <dbReference type="ARBA" id="ARBA00023054"/>
    </source>
</evidence>
<dbReference type="RefSeq" id="XP_054856679.1">
    <property type="nucleotide sequence ID" value="XM_055000704.1"/>
</dbReference>